<evidence type="ECO:0000256" key="4">
    <source>
        <dbReference type="ARBA" id="ARBA00023180"/>
    </source>
</evidence>
<keyword evidence="5" id="KW-0393">Immunoglobulin domain</keyword>
<evidence type="ECO:0000256" key="2">
    <source>
        <dbReference type="ARBA" id="ARBA00023136"/>
    </source>
</evidence>
<dbReference type="InterPro" id="IPR013151">
    <property type="entry name" value="Immunoglobulin_dom"/>
</dbReference>
<feature type="compositionally biased region" description="Low complexity" evidence="6">
    <location>
        <begin position="214"/>
        <end position="229"/>
    </location>
</feature>
<sequence>MARLTASGGGVQFRNQSDAIGVGFFAGYDVVSTSSAAASSPNHEAAALDQSLRLLDDAELEMLGIRRPPGRSGSTYHETVTTTTTSSPSSSPSLSLFAPSRGSARINNNHEDEEEDREDLEDDLDDLEEVVDRIPVSGAKLYERNHEAANAVQHRLLVNQIVQKYYPSRNHRRHRRSSALRRSARSSDLTPASSSTSASSTPKPPTESIVQQPSSSSSHQNNQHHQSSSVNYRTSDEHEQQQDSDNSDDKPETEGDGKKMAVKNAIRSNNSEHNFVRNATLANAQHSSSDKSRQGDEEATDVVPEVGQDQREATTATETNTSTMGAVTATQAVKVAEAATTELTKPERTAQQAADADAHRTMTPQEQQRPQTSYGSSSRAINVDSFNLLDDSVSVSNRSTGSKSSSSTGNTAGKEDPPKQQQHHSNNIFASENFDEQIIFLNGGDLLEANSVEQYDLRQFGKVERDVNHEFMADEPVALPLRPIIRGPSDEHSSGEDNMVIVYAEQHETATLACEVDADITSSVWLKDGQMVHLMDNKKSRMSDADTVRFARESHGGITISNVMMEDDGVWQCEAENARGFFFNGRPIGLWCWVSNPPKEPYLLIDQRRLDAGNMFIPVKENSELTLACVSEGGNPKPVLSWEVLLSPGIDRHAQKVSNDVLELQEIKREKYPNPSTPVRALLRCSGLSIELLLAMAAFGGA</sequence>
<dbReference type="AlphaFoldDB" id="A0ABD1DC22"/>
<feature type="region of interest" description="Disordered" evidence="6">
    <location>
        <begin position="339"/>
        <end position="378"/>
    </location>
</feature>
<dbReference type="InterPro" id="IPR051275">
    <property type="entry name" value="Cell_adhesion_signaling"/>
</dbReference>
<feature type="compositionally biased region" description="Low complexity" evidence="6">
    <location>
        <begin position="313"/>
        <end position="323"/>
    </location>
</feature>
<dbReference type="PANTHER" id="PTHR11640:SF155">
    <property type="entry name" value="IG-LIKE DOMAIN-CONTAINING PROTEIN"/>
    <property type="match status" value="1"/>
</dbReference>
<evidence type="ECO:0000313" key="9">
    <source>
        <dbReference type="Proteomes" id="UP001562425"/>
    </source>
</evidence>
<comment type="subcellular location">
    <subcellularLocation>
        <location evidence="1">Membrane</location>
        <topology evidence="1">Single-pass type I membrane protein</topology>
    </subcellularLocation>
</comment>
<feature type="region of interest" description="Disordered" evidence="6">
    <location>
        <begin position="393"/>
        <end position="423"/>
    </location>
</feature>
<keyword evidence="9" id="KW-1185">Reference proteome</keyword>
<feature type="compositionally biased region" description="Low complexity" evidence="6">
    <location>
        <begin position="393"/>
        <end position="410"/>
    </location>
</feature>
<comment type="caution">
    <text evidence="8">The sequence shown here is derived from an EMBL/GenBank/DDBJ whole genome shotgun (WGS) entry which is preliminary data.</text>
</comment>
<feature type="region of interest" description="Disordered" evidence="6">
    <location>
        <begin position="167"/>
        <end position="325"/>
    </location>
</feature>
<feature type="compositionally biased region" description="Low complexity" evidence="6">
    <location>
        <begin position="186"/>
        <end position="201"/>
    </location>
</feature>
<dbReference type="PANTHER" id="PTHR11640">
    <property type="entry name" value="NEPHRIN"/>
    <property type="match status" value="1"/>
</dbReference>
<name>A0ABD1DC22_CULPP</name>
<dbReference type="InterPro" id="IPR036179">
    <property type="entry name" value="Ig-like_dom_sf"/>
</dbReference>
<evidence type="ECO:0000259" key="7">
    <source>
        <dbReference type="PROSITE" id="PS50835"/>
    </source>
</evidence>
<protein>
    <recommendedName>
        <fullName evidence="7">Ig-like domain-containing protein</fullName>
    </recommendedName>
</protein>
<keyword evidence="3" id="KW-1015">Disulfide bond</keyword>
<evidence type="ECO:0000313" key="8">
    <source>
        <dbReference type="EMBL" id="KAL1396622.1"/>
    </source>
</evidence>
<dbReference type="EMBL" id="JBEHCU010006642">
    <property type="protein sequence ID" value="KAL1396622.1"/>
    <property type="molecule type" value="Genomic_DNA"/>
</dbReference>
<feature type="compositionally biased region" description="Low complexity" evidence="6">
    <location>
        <begin position="81"/>
        <end position="96"/>
    </location>
</feature>
<evidence type="ECO:0000256" key="3">
    <source>
        <dbReference type="ARBA" id="ARBA00023157"/>
    </source>
</evidence>
<dbReference type="CDD" id="cd00096">
    <property type="entry name" value="Ig"/>
    <property type="match status" value="1"/>
</dbReference>
<proteinExistence type="predicted"/>
<accession>A0ABD1DC22</accession>
<dbReference type="SUPFAM" id="SSF48726">
    <property type="entry name" value="Immunoglobulin"/>
    <property type="match status" value="1"/>
</dbReference>
<feature type="compositionally biased region" description="Acidic residues" evidence="6">
    <location>
        <begin position="111"/>
        <end position="120"/>
    </location>
</feature>
<feature type="compositionally biased region" description="Polar residues" evidence="6">
    <location>
        <begin position="362"/>
        <end position="378"/>
    </location>
</feature>
<reference evidence="8 9" key="1">
    <citation type="submission" date="2024-05" db="EMBL/GenBank/DDBJ databases">
        <title>Culex pipiens pipiens assembly and annotation.</title>
        <authorList>
            <person name="Alout H."/>
            <person name="Durand T."/>
        </authorList>
    </citation>
    <scope>NUCLEOTIDE SEQUENCE [LARGE SCALE GENOMIC DNA]</scope>
    <source>
        <strain evidence="8">HA-2024</strain>
        <tissue evidence="8">Whole body</tissue>
    </source>
</reference>
<keyword evidence="2" id="KW-0472">Membrane</keyword>
<feature type="domain" description="Ig-like" evidence="7">
    <location>
        <begin position="476"/>
        <end position="589"/>
    </location>
</feature>
<dbReference type="Pfam" id="PF00047">
    <property type="entry name" value="ig"/>
    <property type="match status" value="1"/>
</dbReference>
<dbReference type="GO" id="GO:0016020">
    <property type="term" value="C:membrane"/>
    <property type="evidence" value="ECO:0007669"/>
    <property type="project" value="UniProtKB-SubCell"/>
</dbReference>
<dbReference type="Gene3D" id="2.60.40.10">
    <property type="entry name" value="Immunoglobulins"/>
    <property type="match status" value="1"/>
</dbReference>
<dbReference type="PROSITE" id="PS50835">
    <property type="entry name" value="IG_LIKE"/>
    <property type="match status" value="2"/>
</dbReference>
<feature type="region of interest" description="Disordered" evidence="6">
    <location>
        <begin position="65"/>
        <end position="120"/>
    </location>
</feature>
<feature type="compositionally biased region" description="Basic residues" evidence="6">
    <location>
        <begin position="169"/>
        <end position="184"/>
    </location>
</feature>
<dbReference type="InterPro" id="IPR013783">
    <property type="entry name" value="Ig-like_fold"/>
</dbReference>
<keyword evidence="4" id="KW-0325">Glycoprotein</keyword>
<gene>
    <name evidence="8" type="ORF">pipiens_010399</name>
</gene>
<evidence type="ECO:0000256" key="5">
    <source>
        <dbReference type="ARBA" id="ARBA00023319"/>
    </source>
</evidence>
<dbReference type="Proteomes" id="UP001562425">
    <property type="component" value="Unassembled WGS sequence"/>
</dbReference>
<evidence type="ECO:0000256" key="6">
    <source>
        <dbReference type="SAM" id="MobiDB-lite"/>
    </source>
</evidence>
<dbReference type="SMART" id="SM00408">
    <property type="entry name" value="IGc2"/>
    <property type="match status" value="1"/>
</dbReference>
<dbReference type="InterPro" id="IPR007110">
    <property type="entry name" value="Ig-like_dom"/>
</dbReference>
<organism evidence="8 9">
    <name type="scientific">Culex pipiens pipiens</name>
    <name type="common">Northern house mosquito</name>
    <dbReference type="NCBI Taxonomy" id="38569"/>
    <lineage>
        <taxon>Eukaryota</taxon>
        <taxon>Metazoa</taxon>
        <taxon>Ecdysozoa</taxon>
        <taxon>Arthropoda</taxon>
        <taxon>Hexapoda</taxon>
        <taxon>Insecta</taxon>
        <taxon>Pterygota</taxon>
        <taxon>Neoptera</taxon>
        <taxon>Endopterygota</taxon>
        <taxon>Diptera</taxon>
        <taxon>Nematocera</taxon>
        <taxon>Culicoidea</taxon>
        <taxon>Culicidae</taxon>
        <taxon>Culicinae</taxon>
        <taxon>Culicini</taxon>
        <taxon>Culex</taxon>
        <taxon>Culex</taxon>
    </lineage>
</organism>
<evidence type="ECO:0000256" key="1">
    <source>
        <dbReference type="ARBA" id="ARBA00004479"/>
    </source>
</evidence>
<feature type="compositionally biased region" description="Basic and acidic residues" evidence="6">
    <location>
        <begin position="234"/>
        <end position="259"/>
    </location>
</feature>
<feature type="domain" description="Ig-like" evidence="7">
    <location>
        <begin position="601"/>
        <end position="642"/>
    </location>
</feature>
<dbReference type="InterPro" id="IPR003598">
    <property type="entry name" value="Ig_sub2"/>
</dbReference>